<keyword evidence="4" id="KW-1185">Reference proteome</keyword>
<dbReference type="PANTHER" id="PTHR43428:SF1">
    <property type="entry name" value="ARSENATE REDUCTASE"/>
    <property type="match status" value="1"/>
</dbReference>
<dbReference type="GO" id="GO:0046685">
    <property type="term" value="P:response to arsenic-containing substance"/>
    <property type="evidence" value="ECO:0007669"/>
    <property type="project" value="UniProtKB-KW"/>
</dbReference>
<dbReference type="AlphaFoldDB" id="A0A857MII6"/>
<dbReference type="Pfam" id="PF01451">
    <property type="entry name" value="LMWPc"/>
    <property type="match status" value="1"/>
</dbReference>
<dbReference type="Gene3D" id="3.40.50.2300">
    <property type="match status" value="1"/>
</dbReference>
<dbReference type="KEGG" id="mama:GII36_00640"/>
<evidence type="ECO:0000313" key="3">
    <source>
        <dbReference type="EMBL" id="QHN42366.1"/>
    </source>
</evidence>
<keyword evidence="1" id="KW-0059">Arsenical resistance</keyword>
<dbReference type="InterPro" id="IPR023485">
    <property type="entry name" value="Ptyr_pPase"/>
</dbReference>
<dbReference type="Proteomes" id="UP001059824">
    <property type="component" value="Chromosome"/>
</dbReference>
<accession>A0A857MII6</accession>
<evidence type="ECO:0000313" key="4">
    <source>
        <dbReference type="Proteomes" id="UP001059824"/>
    </source>
</evidence>
<gene>
    <name evidence="3" type="ORF">GII36_00640</name>
</gene>
<organism evidence="3 4">
    <name type="scientific">Candidatus Mycosynbacter amalyticus</name>
    <dbReference type="NCBI Taxonomy" id="2665156"/>
    <lineage>
        <taxon>Bacteria</taxon>
        <taxon>Candidatus Saccharimonadota</taxon>
        <taxon>Candidatus Saccharimonadota incertae sedis</taxon>
        <taxon>Candidatus Mycosynbacter</taxon>
    </lineage>
</organism>
<name>A0A857MII6_9BACT</name>
<dbReference type="SUPFAM" id="SSF52788">
    <property type="entry name" value="Phosphotyrosine protein phosphatases I"/>
    <property type="match status" value="1"/>
</dbReference>
<feature type="domain" description="Phosphotyrosine protein phosphatase I" evidence="2">
    <location>
        <begin position="10"/>
        <end position="140"/>
    </location>
</feature>
<proteinExistence type="predicted"/>
<dbReference type="InterPro" id="IPR036196">
    <property type="entry name" value="Ptyr_pPase_sf"/>
</dbReference>
<reference evidence="3" key="1">
    <citation type="journal article" date="2021" name="Nat. Microbiol.">
        <title>Cocultivation of an ultrasmall environmental parasitic bacterium with lytic ability against bacteria associated with wastewater foams.</title>
        <authorList>
            <person name="Batinovic S."/>
            <person name="Rose J.J.A."/>
            <person name="Ratcliffe J."/>
            <person name="Seviour R.J."/>
            <person name="Petrovski S."/>
        </authorList>
    </citation>
    <scope>NUCLEOTIDE SEQUENCE</scope>
    <source>
        <strain evidence="3">JR1</strain>
    </source>
</reference>
<dbReference type="PANTHER" id="PTHR43428">
    <property type="entry name" value="ARSENATE REDUCTASE"/>
    <property type="match status" value="1"/>
</dbReference>
<dbReference type="SMART" id="SM00226">
    <property type="entry name" value="LMWPc"/>
    <property type="match status" value="1"/>
</dbReference>
<dbReference type="EMBL" id="CP045921">
    <property type="protein sequence ID" value="QHN42366.1"/>
    <property type="molecule type" value="Genomic_DNA"/>
</dbReference>
<evidence type="ECO:0000256" key="1">
    <source>
        <dbReference type="ARBA" id="ARBA00022849"/>
    </source>
</evidence>
<protein>
    <submittedName>
        <fullName evidence="3">Arsenate reductase ArsC</fullName>
    </submittedName>
</protein>
<evidence type="ECO:0000259" key="2">
    <source>
        <dbReference type="SMART" id="SM00226"/>
    </source>
</evidence>
<sequence length="145" mass="16369">MAAIYCEGDMKILFVCEGNMTRSQMAEAFYNQLTETNDAMSAGTLATLKPQAGERAQQVMHEIGISMEGQYSKQLTPDMIDTADVVILFPTVATPKYATDSQKTQVWDVADPHYHHDEGMDFVRQVRDDIRGRVKKLAEELYDEN</sequence>